<dbReference type="RefSeq" id="WP_194929604.1">
    <property type="nucleotide sequence ID" value="NZ_JADLZT010000002.1"/>
</dbReference>
<organism evidence="1 2">
    <name type="scientific">Lysobacter niastensis</name>
    <dbReference type="NCBI Taxonomy" id="380629"/>
    <lineage>
        <taxon>Bacteria</taxon>
        <taxon>Pseudomonadati</taxon>
        <taxon>Pseudomonadota</taxon>
        <taxon>Gammaproteobacteria</taxon>
        <taxon>Lysobacterales</taxon>
        <taxon>Lysobacteraceae</taxon>
        <taxon>Lysobacter</taxon>
    </lineage>
</organism>
<name>A0ABS0B3D3_9GAMM</name>
<gene>
    <name evidence="1" type="ORF">IU514_02985</name>
</gene>
<evidence type="ECO:0000313" key="1">
    <source>
        <dbReference type="EMBL" id="MBF6022986.1"/>
    </source>
</evidence>
<dbReference type="Pfam" id="PF04250">
    <property type="entry name" value="DUF429"/>
    <property type="match status" value="1"/>
</dbReference>
<protein>
    <submittedName>
        <fullName evidence="1">DUF429 domain-containing protein</fullName>
    </submittedName>
</protein>
<proteinExistence type="predicted"/>
<dbReference type="EMBL" id="JADLZT010000002">
    <property type="protein sequence ID" value="MBF6022986.1"/>
    <property type="molecule type" value="Genomic_DNA"/>
</dbReference>
<dbReference type="InterPro" id="IPR007362">
    <property type="entry name" value="DUF429"/>
</dbReference>
<accession>A0ABS0B3D3</accession>
<evidence type="ECO:0000313" key="2">
    <source>
        <dbReference type="Proteomes" id="UP001429984"/>
    </source>
</evidence>
<dbReference type="Proteomes" id="UP001429984">
    <property type="component" value="Unassembled WGS sequence"/>
</dbReference>
<keyword evidence="2" id="KW-1185">Reference proteome</keyword>
<comment type="caution">
    <text evidence="1">The sequence shown here is derived from an EMBL/GenBank/DDBJ whole genome shotgun (WGS) entry which is preliminary data.</text>
</comment>
<reference evidence="1 2" key="1">
    <citation type="submission" date="2020-11" db="EMBL/GenBank/DDBJ databases">
        <title>Draft Genome Sequence and Secondary Metabolite Biosynthetic Potential of the Lysobacter niastensis Type strain DSM 18481.</title>
        <authorList>
            <person name="Turrini P."/>
            <person name="Artuso I."/>
            <person name="Tescari M."/>
            <person name="Lugli G.A."/>
            <person name="Frangipani E."/>
            <person name="Ventura M."/>
            <person name="Visca P."/>
        </authorList>
    </citation>
    <scope>NUCLEOTIDE SEQUENCE [LARGE SCALE GENOMIC DNA]</scope>
    <source>
        <strain evidence="1 2">DSM 18481</strain>
    </source>
</reference>
<sequence length="200" mass="21482">MIQFVGIDPGGESAMGWCVITVRDAGVHLDSGTCTGADTCLNLIASCVDGSPVSVGIDAPLYWTYDGDRVSDRRIRAAVASAGGSSGTVNHVNSLRGACLVQGILAAVAIAQRWPSTRVTEAHPKALLRVWPEADAFVSKHPFRTDHERDAALGAYAAKAYHEHSPGWVDWISRESNVFLPSGRPVAYWFPECPEGHRRG</sequence>